<evidence type="ECO:0000313" key="5">
    <source>
        <dbReference type="Proteomes" id="UP001300383"/>
    </source>
</evidence>
<dbReference type="InterPro" id="IPR005754">
    <property type="entry name" value="Sortase"/>
</dbReference>
<evidence type="ECO:0000256" key="1">
    <source>
        <dbReference type="ARBA" id="ARBA00022801"/>
    </source>
</evidence>
<proteinExistence type="predicted"/>
<evidence type="ECO:0000313" key="4">
    <source>
        <dbReference type="EMBL" id="MDI9242564.1"/>
    </source>
</evidence>
<keyword evidence="3" id="KW-1133">Transmembrane helix</keyword>
<dbReference type="EC" id="3.4.22.71" evidence="4"/>
<dbReference type="RefSeq" id="WP_283231011.1">
    <property type="nucleotide sequence ID" value="NZ_JASGBQ010000014.1"/>
</dbReference>
<comment type="caution">
    <text evidence="4">The sequence shown here is derived from an EMBL/GenBank/DDBJ whole genome shotgun (WGS) entry which is preliminary data.</text>
</comment>
<organism evidence="4 5">
    <name type="scientific">Fusibacillus kribbianus</name>
    <dbReference type="NCBI Taxonomy" id="3044208"/>
    <lineage>
        <taxon>Bacteria</taxon>
        <taxon>Bacillati</taxon>
        <taxon>Bacillota</taxon>
        <taxon>Clostridia</taxon>
        <taxon>Lachnospirales</taxon>
        <taxon>Lachnospiraceae</taxon>
        <taxon>Fusibacillus</taxon>
    </lineage>
</organism>
<keyword evidence="1 4" id="KW-0378">Hydrolase</keyword>
<dbReference type="CDD" id="cd05826">
    <property type="entry name" value="Sortase_B"/>
    <property type="match status" value="1"/>
</dbReference>
<protein>
    <submittedName>
        <fullName evidence="4">Class B sortase</fullName>
        <ecNumber evidence="4">3.4.22.71</ecNumber>
    </submittedName>
</protein>
<evidence type="ECO:0000256" key="2">
    <source>
        <dbReference type="PIRSR" id="PIRSR605754-1"/>
    </source>
</evidence>
<name>A0AAP4BA88_9FIRM</name>
<dbReference type="AlphaFoldDB" id="A0AAP4BA88"/>
<feature type="active site" description="Proton donor/acceptor" evidence="2">
    <location>
        <position position="157"/>
    </location>
</feature>
<dbReference type="SUPFAM" id="SSF63817">
    <property type="entry name" value="Sortase"/>
    <property type="match status" value="1"/>
</dbReference>
<dbReference type="Gene3D" id="2.40.260.10">
    <property type="entry name" value="Sortase"/>
    <property type="match status" value="1"/>
</dbReference>
<dbReference type="InterPro" id="IPR023365">
    <property type="entry name" value="Sortase_dom-sf"/>
</dbReference>
<dbReference type="InterPro" id="IPR009835">
    <property type="entry name" value="SrtB"/>
</dbReference>
<feature type="active site" description="Acyl-thioester intermediate" evidence="2">
    <location>
        <position position="250"/>
    </location>
</feature>
<dbReference type="NCBIfam" id="TIGR03064">
    <property type="entry name" value="sortase_srtB"/>
    <property type="match status" value="1"/>
</dbReference>
<keyword evidence="5" id="KW-1185">Reference proteome</keyword>
<dbReference type="EMBL" id="JASGBQ010000014">
    <property type="protein sequence ID" value="MDI9242564.1"/>
    <property type="molecule type" value="Genomic_DNA"/>
</dbReference>
<dbReference type="Pfam" id="PF04203">
    <property type="entry name" value="Sortase"/>
    <property type="match status" value="1"/>
</dbReference>
<dbReference type="GO" id="GO:0016787">
    <property type="term" value="F:hydrolase activity"/>
    <property type="evidence" value="ECO:0007669"/>
    <property type="project" value="UniProtKB-KW"/>
</dbReference>
<feature type="transmembrane region" description="Helical" evidence="3">
    <location>
        <begin position="12"/>
        <end position="31"/>
    </location>
</feature>
<reference evidence="4 5" key="1">
    <citation type="submission" date="2023-05" db="EMBL/GenBank/DDBJ databases">
        <title>[ruminococcus] sp. nov., isolated from a pig farm feces dump.</title>
        <authorList>
            <person name="Chang Y.-H."/>
        </authorList>
    </citation>
    <scope>NUCLEOTIDE SEQUENCE [LARGE SCALE GENOMIC DNA]</scope>
    <source>
        <strain evidence="4 5">YH-rum2234</strain>
    </source>
</reference>
<keyword evidence="3" id="KW-0472">Membrane</keyword>
<gene>
    <name evidence="4" type="primary">srtB</name>
    <name evidence="4" type="ORF">QJ036_08795</name>
</gene>
<sequence length="265" mass="30378">MTTKWIKRRRSRIIHGIIFAAALIVFLYSGFQLLQIFGEYKRGSDEYQDLAGAADKILSSAEENIKENGDLQGQPAAEEDSGAWKELYETMSRDNEDYVGWIVIEDTKINYPIVQGSDNDYYLSHTFEGKENSSGTLFVDYRIEEGMEGKHVLVYGHNMKNGSMFAGLKKYREDEFYEQHKTFRVYTKTGLYTYEIFAVREIPADSDAYTLWFADDADFMSYIKKMQADSIQSTGVTVEPGDQIITLSTCVNNNVDRLIIQAKRL</sequence>
<keyword evidence="3" id="KW-0812">Transmembrane</keyword>
<dbReference type="Proteomes" id="UP001300383">
    <property type="component" value="Unassembled WGS sequence"/>
</dbReference>
<accession>A0AAP4BA88</accession>
<evidence type="ECO:0000256" key="3">
    <source>
        <dbReference type="SAM" id="Phobius"/>
    </source>
</evidence>